<dbReference type="Proteomes" id="UP001305779">
    <property type="component" value="Unassembled WGS sequence"/>
</dbReference>
<evidence type="ECO:0000256" key="3">
    <source>
        <dbReference type="ARBA" id="ARBA00022691"/>
    </source>
</evidence>
<dbReference type="SUPFAM" id="SSF46785">
    <property type="entry name" value="Winged helix' DNA-binding domain"/>
    <property type="match status" value="1"/>
</dbReference>
<dbReference type="Pfam" id="PF00891">
    <property type="entry name" value="Methyltransf_2"/>
    <property type="match status" value="1"/>
</dbReference>
<dbReference type="InterPro" id="IPR016461">
    <property type="entry name" value="COMT-like"/>
</dbReference>
<dbReference type="Gene3D" id="1.10.10.10">
    <property type="entry name" value="Winged helix-like DNA-binding domain superfamily/Winged helix DNA-binding domain"/>
    <property type="match status" value="1"/>
</dbReference>
<reference evidence="5 6" key="1">
    <citation type="journal article" date="2023" name="G3 (Bethesda)">
        <title>A chromosome-level genome assembly of Zasmidium syzygii isolated from banana leaves.</title>
        <authorList>
            <person name="van Westerhoven A.C."/>
            <person name="Mehrabi R."/>
            <person name="Talebi R."/>
            <person name="Steentjes M.B.F."/>
            <person name="Corcolon B."/>
            <person name="Chong P.A."/>
            <person name="Kema G.H.J."/>
            <person name="Seidl M.F."/>
        </authorList>
    </citation>
    <scope>NUCLEOTIDE SEQUENCE [LARGE SCALE GENOMIC DNA]</scope>
    <source>
        <strain evidence="5 6">P124</strain>
    </source>
</reference>
<organism evidence="5 6">
    <name type="scientific">Zasmidium cellare</name>
    <name type="common">Wine cellar mold</name>
    <name type="synonym">Racodium cellare</name>
    <dbReference type="NCBI Taxonomy" id="395010"/>
    <lineage>
        <taxon>Eukaryota</taxon>
        <taxon>Fungi</taxon>
        <taxon>Dikarya</taxon>
        <taxon>Ascomycota</taxon>
        <taxon>Pezizomycotina</taxon>
        <taxon>Dothideomycetes</taxon>
        <taxon>Dothideomycetidae</taxon>
        <taxon>Mycosphaerellales</taxon>
        <taxon>Mycosphaerellaceae</taxon>
        <taxon>Zasmidium</taxon>
    </lineage>
</organism>
<dbReference type="EMBL" id="JAXOVC010000002">
    <property type="protein sequence ID" value="KAK4506176.1"/>
    <property type="molecule type" value="Genomic_DNA"/>
</dbReference>
<sequence>MFTASLKEVEEQLANLQALVAKAQRAGASELHESQCVQATRIAQNLRNITKPPGEIAHEITMMPYITTATRLAIDLGIFKSLSAAYPKHQTSQALVDYALANTDAKAVSPDFVTRTMRLLTLYGLATETDYGTYVASSTTHAFAAPDEALQSQVVHFFEFYNPAMEHSVSYFAEQGYVFPTEDNVGPFQSFWQVDIPTYEFWSRQPPVVLERLNKFMKAVHSVAWYEWIDVGEMFKKRIIEFEESDDKKKLLLVDLGGGKGVMVHNLRKKLDEAGLKGKIMLEERPPVIKDALAGAASLGHSQESGMPGVEYLAHDFLRPQPEEAQGSLYYYLSYVLHNWNDETSIRLLKLVAKAMRPGYSRLLINERVLQPTGNDLQKAGLDFHMAFSHGSKERTLAEYGELVKAAGMEVVKYHRSPDDGQDLVECALA</sequence>
<proteinExistence type="predicted"/>
<keyword evidence="3" id="KW-0949">S-adenosyl-L-methionine</keyword>
<evidence type="ECO:0000313" key="5">
    <source>
        <dbReference type="EMBL" id="KAK4506176.1"/>
    </source>
</evidence>
<keyword evidence="2" id="KW-0808">Transferase</keyword>
<protein>
    <recommendedName>
        <fullName evidence="4">O-methyltransferase C-terminal domain-containing protein</fullName>
    </recommendedName>
</protein>
<evidence type="ECO:0000256" key="1">
    <source>
        <dbReference type="ARBA" id="ARBA00022603"/>
    </source>
</evidence>
<dbReference type="PANTHER" id="PTHR43712:SF1">
    <property type="entry name" value="HYPOTHETICAL O-METHYLTRANSFERASE (EUROFUNG)-RELATED"/>
    <property type="match status" value="1"/>
</dbReference>
<dbReference type="Gene3D" id="3.40.50.150">
    <property type="entry name" value="Vaccinia Virus protein VP39"/>
    <property type="match status" value="1"/>
</dbReference>
<dbReference type="SUPFAM" id="SSF53335">
    <property type="entry name" value="S-adenosyl-L-methionine-dependent methyltransferases"/>
    <property type="match status" value="1"/>
</dbReference>
<feature type="domain" description="O-methyltransferase C-terminal" evidence="4">
    <location>
        <begin position="252"/>
        <end position="409"/>
    </location>
</feature>
<evidence type="ECO:0000259" key="4">
    <source>
        <dbReference type="Pfam" id="PF00891"/>
    </source>
</evidence>
<dbReference type="InterPro" id="IPR029063">
    <property type="entry name" value="SAM-dependent_MTases_sf"/>
</dbReference>
<comment type="caution">
    <text evidence="5">The sequence shown here is derived from an EMBL/GenBank/DDBJ whole genome shotgun (WGS) entry which is preliminary data.</text>
</comment>
<name>A0ABR0EX14_ZASCE</name>
<accession>A0ABR0EX14</accession>
<keyword evidence="1" id="KW-0489">Methyltransferase</keyword>
<gene>
    <name evidence="5" type="ORF">PRZ48_004141</name>
</gene>
<dbReference type="InterPro" id="IPR036388">
    <property type="entry name" value="WH-like_DNA-bd_sf"/>
</dbReference>
<evidence type="ECO:0000313" key="6">
    <source>
        <dbReference type="Proteomes" id="UP001305779"/>
    </source>
</evidence>
<evidence type="ECO:0000256" key="2">
    <source>
        <dbReference type="ARBA" id="ARBA00022679"/>
    </source>
</evidence>
<dbReference type="PROSITE" id="PS51683">
    <property type="entry name" value="SAM_OMT_II"/>
    <property type="match status" value="1"/>
</dbReference>
<dbReference type="InterPro" id="IPR001077">
    <property type="entry name" value="COMT_C"/>
</dbReference>
<keyword evidence="6" id="KW-1185">Reference proteome</keyword>
<dbReference type="PANTHER" id="PTHR43712">
    <property type="entry name" value="PUTATIVE (AFU_ORTHOLOGUE AFUA_4G14580)-RELATED"/>
    <property type="match status" value="1"/>
</dbReference>
<dbReference type="InterPro" id="IPR036390">
    <property type="entry name" value="WH_DNA-bd_sf"/>
</dbReference>